<feature type="coiled-coil region" evidence="12">
    <location>
        <begin position="61"/>
        <end position="92"/>
    </location>
</feature>
<evidence type="ECO:0000256" key="7">
    <source>
        <dbReference type="ARBA" id="ARBA00022692"/>
    </source>
</evidence>
<reference evidence="15 16" key="1">
    <citation type="submission" date="2020-08" db="EMBL/GenBank/DDBJ databases">
        <title>Genome public.</title>
        <authorList>
            <person name="Liu C."/>
            <person name="Sun Q."/>
        </authorList>
    </citation>
    <scope>NUCLEOTIDE SEQUENCE [LARGE SCALE GENOMIC DNA]</scope>
    <source>
        <strain evidence="15 16">NSJ-13</strain>
    </source>
</reference>
<evidence type="ECO:0000256" key="5">
    <source>
        <dbReference type="ARBA" id="ARBA00022553"/>
    </source>
</evidence>
<dbReference type="InterPro" id="IPR036097">
    <property type="entry name" value="HisK_dim/P_sf"/>
</dbReference>
<keyword evidence="8 15" id="KW-0418">Kinase</keyword>
<keyword evidence="4" id="KW-1003">Cell membrane</keyword>
<dbReference type="Gene3D" id="3.30.565.10">
    <property type="entry name" value="Histidine kinase-like ATPase, C-terminal domain"/>
    <property type="match status" value="1"/>
</dbReference>
<evidence type="ECO:0000256" key="2">
    <source>
        <dbReference type="ARBA" id="ARBA00004651"/>
    </source>
</evidence>
<organism evidence="15 16">
    <name type="scientific">Ruminococcus hominis</name>
    <dbReference type="NCBI Taxonomy" id="2763065"/>
    <lineage>
        <taxon>Bacteria</taxon>
        <taxon>Bacillati</taxon>
        <taxon>Bacillota</taxon>
        <taxon>Clostridia</taxon>
        <taxon>Eubacteriales</taxon>
        <taxon>Oscillospiraceae</taxon>
        <taxon>Ruminococcus</taxon>
    </lineage>
</organism>
<evidence type="ECO:0000256" key="12">
    <source>
        <dbReference type="SAM" id="Coils"/>
    </source>
</evidence>
<dbReference type="SUPFAM" id="SSF55874">
    <property type="entry name" value="ATPase domain of HSP90 chaperone/DNA topoisomerase II/histidine kinase"/>
    <property type="match status" value="1"/>
</dbReference>
<keyword evidence="9 13" id="KW-1133">Transmembrane helix</keyword>
<dbReference type="EC" id="2.7.13.3" evidence="3"/>
<gene>
    <name evidence="15" type="ORF">H8S40_04175</name>
</gene>
<dbReference type="InterPro" id="IPR005467">
    <property type="entry name" value="His_kinase_dom"/>
</dbReference>
<dbReference type="InterPro" id="IPR050351">
    <property type="entry name" value="BphY/WalK/GraS-like"/>
</dbReference>
<evidence type="ECO:0000256" key="6">
    <source>
        <dbReference type="ARBA" id="ARBA00022679"/>
    </source>
</evidence>
<dbReference type="GO" id="GO:0016301">
    <property type="term" value="F:kinase activity"/>
    <property type="evidence" value="ECO:0007669"/>
    <property type="project" value="UniProtKB-KW"/>
</dbReference>
<keyword evidence="16" id="KW-1185">Reference proteome</keyword>
<evidence type="ECO:0000256" key="3">
    <source>
        <dbReference type="ARBA" id="ARBA00012438"/>
    </source>
</evidence>
<comment type="caution">
    <text evidence="15">The sequence shown here is derived from an EMBL/GenBank/DDBJ whole genome shotgun (WGS) entry which is preliminary data.</text>
</comment>
<evidence type="ECO:0000256" key="13">
    <source>
        <dbReference type="SAM" id="Phobius"/>
    </source>
</evidence>
<keyword evidence="5" id="KW-0597">Phosphoprotein</keyword>
<dbReference type="SMART" id="SM00387">
    <property type="entry name" value="HATPase_c"/>
    <property type="match status" value="1"/>
</dbReference>
<evidence type="ECO:0000256" key="4">
    <source>
        <dbReference type="ARBA" id="ARBA00022475"/>
    </source>
</evidence>
<dbReference type="CDD" id="cd00082">
    <property type="entry name" value="HisKA"/>
    <property type="match status" value="1"/>
</dbReference>
<keyword evidence="7 13" id="KW-0812">Transmembrane</keyword>
<keyword evidence="10" id="KW-0902">Two-component regulatory system</keyword>
<protein>
    <recommendedName>
        <fullName evidence="3">histidine kinase</fullName>
        <ecNumber evidence="3">2.7.13.3</ecNumber>
    </recommendedName>
</protein>
<feature type="transmembrane region" description="Helical" evidence="13">
    <location>
        <begin position="12"/>
        <end position="30"/>
    </location>
</feature>
<proteinExistence type="predicted"/>
<dbReference type="Pfam" id="PF02518">
    <property type="entry name" value="HATPase_c"/>
    <property type="match status" value="1"/>
</dbReference>
<feature type="transmembrane region" description="Helical" evidence="13">
    <location>
        <begin position="36"/>
        <end position="57"/>
    </location>
</feature>
<dbReference type="InterPro" id="IPR003594">
    <property type="entry name" value="HATPase_dom"/>
</dbReference>
<dbReference type="Proteomes" id="UP000631576">
    <property type="component" value="Unassembled WGS sequence"/>
</dbReference>
<evidence type="ECO:0000313" key="15">
    <source>
        <dbReference type="EMBL" id="MBC5682773.1"/>
    </source>
</evidence>
<evidence type="ECO:0000256" key="10">
    <source>
        <dbReference type="ARBA" id="ARBA00023012"/>
    </source>
</evidence>
<keyword evidence="6" id="KW-0808">Transferase</keyword>
<dbReference type="PANTHER" id="PTHR45453">
    <property type="entry name" value="PHOSPHATE REGULON SENSOR PROTEIN PHOR"/>
    <property type="match status" value="1"/>
</dbReference>
<dbReference type="InterPro" id="IPR004358">
    <property type="entry name" value="Sig_transdc_His_kin-like_C"/>
</dbReference>
<accession>A0ABR7G6R7</accession>
<keyword evidence="11 13" id="KW-0472">Membrane</keyword>
<dbReference type="Gene3D" id="1.10.287.130">
    <property type="match status" value="1"/>
</dbReference>
<keyword evidence="12" id="KW-0175">Coiled coil</keyword>
<comment type="subcellular location">
    <subcellularLocation>
        <location evidence="2">Cell membrane</location>
        <topology evidence="2">Multi-pass membrane protein</topology>
    </subcellularLocation>
</comment>
<dbReference type="PRINTS" id="PR00344">
    <property type="entry name" value="BCTRLSENSOR"/>
</dbReference>
<comment type="catalytic activity">
    <reaction evidence="1">
        <text>ATP + protein L-histidine = ADP + protein N-phospho-L-histidine.</text>
        <dbReference type="EC" id="2.7.13.3"/>
    </reaction>
</comment>
<dbReference type="InterPro" id="IPR003661">
    <property type="entry name" value="HisK_dim/P_dom"/>
</dbReference>
<name>A0ABR7G6R7_9FIRM</name>
<dbReference type="SUPFAM" id="SSF47384">
    <property type="entry name" value="Homodimeric domain of signal transducing histidine kinase"/>
    <property type="match status" value="1"/>
</dbReference>
<dbReference type="EMBL" id="JACOPE010000001">
    <property type="protein sequence ID" value="MBC5682773.1"/>
    <property type="molecule type" value="Genomic_DNA"/>
</dbReference>
<dbReference type="PANTHER" id="PTHR45453:SF2">
    <property type="entry name" value="HISTIDINE KINASE"/>
    <property type="match status" value="1"/>
</dbReference>
<evidence type="ECO:0000259" key="14">
    <source>
        <dbReference type="PROSITE" id="PS50109"/>
    </source>
</evidence>
<evidence type="ECO:0000256" key="1">
    <source>
        <dbReference type="ARBA" id="ARBA00000085"/>
    </source>
</evidence>
<feature type="domain" description="Histidine kinase" evidence="14">
    <location>
        <begin position="99"/>
        <end position="309"/>
    </location>
</feature>
<evidence type="ECO:0000313" key="16">
    <source>
        <dbReference type="Proteomes" id="UP000631576"/>
    </source>
</evidence>
<evidence type="ECO:0000256" key="9">
    <source>
        <dbReference type="ARBA" id="ARBA00022989"/>
    </source>
</evidence>
<evidence type="ECO:0000256" key="11">
    <source>
        <dbReference type="ARBA" id="ARBA00023136"/>
    </source>
</evidence>
<dbReference type="RefSeq" id="WP_186864637.1">
    <property type="nucleotide sequence ID" value="NZ_JACOPE010000001.1"/>
</dbReference>
<sequence>MIKMFLKSKQNELLCYIGSMLLFVTVLFLYDVRTDAIQYGLLLSTVLFLLNLTLQFFKFQKRLSEQDYQNIIKNLKEQNSELKSQERIFKQEMSDYYSMWVHQIKTPIAAMHVLQQTLEEEYPEQKYIKEIKLELFKIEQYVEMVLTYLRMGEMSGDLKFEKYSLDAIVRQVIRKYSQMFILRKIHLQYAKTSQCIVTDEKWLQFVLEQVLSNALKYTKDGGMIFIYTEEKENKKCLVIEDSGIGIQAEDLPRVFEKGFTGYNGRADKKSTGIGLYMCKKIMERLNHQIWIESEIDKGTKVYLDLAREEWTIE</sequence>
<dbReference type="InterPro" id="IPR036890">
    <property type="entry name" value="HATPase_C_sf"/>
</dbReference>
<dbReference type="PROSITE" id="PS50109">
    <property type="entry name" value="HIS_KIN"/>
    <property type="match status" value="1"/>
</dbReference>
<evidence type="ECO:0000256" key="8">
    <source>
        <dbReference type="ARBA" id="ARBA00022777"/>
    </source>
</evidence>